<dbReference type="Pfam" id="PF09346">
    <property type="entry name" value="SMI1_KNR4"/>
    <property type="match status" value="1"/>
</dbReference>
<reference evidence="3" key="1">
    <citation type="journal article" date="2019" name="Int. J. Syst. Evol. Microbiol.">
        <title>The Global Catalogue of Microorganisms (GCM) 10K type strain sequencing project: providing services to taxonomists for standard genome sequencing and annotation.</title>
        <authorList>
            <consortium name="The Broad Institute Genomics Platform"/>
            <consortium name="The Broad Institute Genome Sequencing Center for Infectious Disease"/>
            <person name="Wu L."/>
            <person name="Ma J."/>
        </authorList>
    </citation>
    <scope>NUCLEOTIDE SEQUENCE [LARGE SCALE GENOMIC DNA]</scope>
    <source>
        <strain evidence="3">CGMCC 1.12749</strain>
    </source>
</reference>
<dbReference type="RefSeq" id="WP_188503087.1">
    <property type="nucleotide sequence ID" value="NZ_BMFP01000009.1"/>
</dbReference>
<evidence type="ECO:0000313" key="3">
    <source>
        <dbReference type="Proteomes" id="UP000634043"/>
    </source>
</evidence>
<protein>
    <recommendedName>
        <fullName evidence="1">Knr4/Smi1-like domain-containing protein</fullName>
    </recommendedName>
</protein>
<proteinExistence type="predicted"/>
<dbReference type="InterPro" id="IPR037883">
    <property type="entry name" value="Knr4/Smi1-like_sf"/>
</dbReference>
<dbReference type="SUPFAM" id="SSF160631">
    <property type="entry name" value="SMI1/KNR4-like"/>
    <property type="match status" value="1"/>
</dbReference>
<comment type="caution">
    <text evidence="2">The sequence shown here is derived from an EMBL/GenBank/DDBJ whole genome shotgun (WGS) entry which is preliminary data.</text>
</comment>
<dbReference type="Gene3D" id="3.40.1580.10">
    <property type="entry name" value="SMI1/KNR4-like"/>
    <property type="match status" value="1"/>
</dbReference>
<keyword evidence="3" id="KW-1185">Reference proteome</keyword>
<dbReference type="EMBL" id="BMFP01000009">
    <property type="protein sequence ID" value="GGG30666.1"/>
    <property type="molecule type" value="Genomic_DNA"/>
</dbReference>
<evidence type="ECO:0000313" key="2">
    <source>
        <dbReference type="EMBL" id="GGG30666.1"/>
    </source>
</evidence>
<accession>A0ABQ1WI39</accession>
<dbReference type="Proteomes" id="UP000634043">
    <property type="component" value="Unassembled WGS sequence"/>
</dbReference>
<gene>
    <name evidence="2" type="ORF">GCM10011323_37650</name>
</gene>
<dbReference type="SMART" id="SM00860">
    <property type="entry name" value="SMI1_KNR4"/>
    <property type="match status" value="1"/>
</dbReference>
<organism evidence="2 3">
    <name type="scientific">Pontibacter amylolyticus</name>
    <dbReference type="NCBI Taxonomy" id="1424080"/>
    <lineage>
        <taxon>Bacteria</taxon>
        <taxon>Pseudomonadati</taxon>
        <taxon>Bacteroidota</taxon>
        <taxon>Cytophagia</taxon>
        <taxon>Cytophagales</taxon>
        <taxon>Hymenobacteraceae</taxon>
        <taxon>Pontibacter</taxon>
    </lineage>
</organism>
<sequence>MGIEKNEFWDSNYYNHPALTDEMVEMAEKELGVKLPSLLIEFLKVQNGGYTKGFAHPMKQRTTWAENHVPLSELFGIITEKSFKTVQNILATHYMTKEWGLPEKQVLLTGDGHWWITLDYRNGKSPSVRWIDVECNEDIEIAPDFAAFISGLVPDSVFAEEE</sequence>
<feature type="domain" description="Knr4/Smi1-like" evidence="1">
    <location>
        <begin position="18"/>
        <end position="151"/>
    </location>
</feature>
<dbReference type="InterPro" id="IPR018958">
    <property type="entry name" value="Knr4/Smi1-like_dom"/>
</dbReference>
<evidence type="ECO:0000259" key="1">
    <source>
        <dbReference type="SMART" id="SM00860"/>
    </source>
</evidence>
<name>A0ABQ1WI39_9BACT</name>